<evidence type="ECO:0000256" key="1">
    <source>
        <dbReference type="SAM" id="Phobius"/>
    </source>
</evidence>
<feature type="transmembrane region" description="Helical" evidence="1">
    <location>
        <begin position="386"/>
        <end position="408"/>
    </location>
</feature>
<dbReference type="AlphaFoldDB" id="Q1MYE2"/>
<reference evidence="2 3" key="1">
    <citation type="submission" date="2006-03" db="EMBL/GenBank/DDBJ databases">
        <authorList>
            <person name="Pinhassi J."/>
            <person name="Pedros-Alio C."/>
            <person name="Ferriera S."/>
            <person name="Johnson J."/>
            <person name="Kravitz S."/>
            <person name="Halpern A."/>
            <person name="Remington K."/>
            <person name="Beeson K."/>
            <person name="Tran B."/>
            <person name="Rogers Y.-H."/>
            <person name="Friedman R."/>
            <person name="Venter J.C."/>
        </authorList>
    </citation>
    <scope>NUCLEOTIDE SEQUENCE [LARGE SCALE GENOMIC DNA]</scope>
    <source>
        <strain evidence="2 3">RED65</strain>
    </source>
</reference>
<name>Q1MYE2_9GAMM</name>
<sequence length="1028" mass="111893">MKVSQFFLRNHQFTWLLAIIFVLLGVVAYLTMPRAEDPQFDFPAVSVLVVNPGTTPKDMESLVVDPIEESINELEDIKFIKTNIEDGLARMQVEFLYGSDPDEKYDDVVTAINNVRDELPSSIAKLETKKISPSEVGILQYALSSRSSDYVELRRYGERLENALERLGGVKRVDLDAMADLEVQVSVNPGTMHALGLSLSQVKQAVESASYNIPGGHVHAGDRRFSVLTSGDFSSVEQLERVLIASVNGKNIYLDNIASIQLTDGLPSYRGYYQGETAVFLNVIQRQGTNIFNVVESIKGYVAEYETTLPNDLTLSLVNDQSTSVETRVNGFFSNLIQGLVLVAAACLWVLGRGPSVVVVLAIPISIFIAIGWLDFTGYALQQMSIVGLVIALGLLVDNAIVVVENILRLKRDGYSAQQASALGSDQVSMAIASGTLTTILSFVPMLLMQNGSGTFIRSMPVTVVLTLLASLLVALTLTPLIMKKVLSKQGDLNSVKTTKASDFLDGVAKGMYATKLKTALARPKTVIGIAIATFVFALMLFPFIGVSLFPKAEKPMILVNIELPEGASFYQTEQAAFDIEDQLAGYALIEDVVVNVGRGNPRIYYNVSPDRQTPNFAQLFVHLSKADLSEVEPFVEQLRKDLNRTAGVRVFVKEFHQGPPSEAPISIRVVGHDWQSVRQGAAQVESIMRNTQGTVNVDNPIGKEKLDLKLNINRDKAAMLGISLSQLDQDIRAALVGSYMGIYKDEQGDEYDIVLRSSESDRPLLSVFEQLKVTSGSGALVPLKQIANLQMQSGMARFQHHNTRRMARVTSDVKSGFNTAALTQEVLQQVGELNLPSGVSISVGGEQENREESFGGMAKALIIALLGIFAVLVIQFRSFMQPLIVFTAIPFAATGAFFALFLTGYTFSFTAFVGLTSLVGIVVNNAIILVDYANQEQANGANIHDAILKSAQTRMTPILLTTLTTIGGLLPLTLSGSSMWSPMGWAIIGGLVVSTLLTLFVVPVLYTLFTPKNKQVKDEADAKPISA</sequence>
<feature type="transmembrane region" description="Helical" evidence="1">
    <location>
        <begin position="460"/>
        <end position="483"/>
    </location>
</feature>
<accession>Q1MYE2</accession>
<protein>
    <submittedName>
        <fullName evidence="2">Cation/multidrug efflux pump</fullName>
    </submittedName>
</protein>
<dbReference type="PANTHER" id="PTHR32063:SF18">
    <property type="entry name" value="CATION EFFLUX SYSTEM PROTEIN"/>
    <property type="match status" value="1"/>
</dbReference>
<dbReference type="OrthoDB" id="9757940at2"/>
<feature type="transmembrane region" description="Helical" evidence="1">
    <location>
        <begin position="358"/>
        <end position="374"/>
    </location>
</feature>
<feature type="transmembrane region" description="Helical" evidence="1">
    <location>
        <begin position="912"/>
        <end position="935"/>
    </location>
</feature>
<feature type="transmembrane region" description="Helical" evidence="1">
    <location>
        <begin position="526"/>
        <end position="550"/>
    </location>
</feature>
<keyword evidence="1" id="KW-1133">Transmembrane helix</keyword>
<dbReference type="STRING" id="207949.RED65_02238"/>
<dbReference type="Gene3D" id="3.30.70.1320">
    <property type="entry name" value="Multidrug efflux transporter AcrB pore domain like"/>
    <property type="match status" value="1"/>
</dbReference>
<feature type="transmembrane region" description="Helical" evidence="1">
    <location>
        <begin position="987"/>
        <end position="1010"/>
    </location>
</feature>
<dbReference type="Gene3D" id="3.30.70.1430">
    <property type="entry name" value="Multidrug efflux transporter AcrB pore domain"/>
    <property type="match status" value="2"/>
</dbReference>
<gene>
    <name evidence="2" type="ORF">RED65_02238</name>
</gene>
<dbReference type="HOGENOM" id="CLU_002755_1_2_6"/>
<keyword evidence="3" id="KW-1185">Reference proteome</keyword>
<dbReference type="PRINTS" id="PR00702">
    <property type="entry name" value="ACRIFLAVINRP"/>
</dbReference>
<dbReference type="SUPFAM" id="SSF82693">
    <property type="entry name" value="Multidrug efflux transporter AcrB pore domain, PN1, PN2, PC1 and PC2 subdomains"/>
    <property type="match status" value="3"/>
</dbReference>
<feature type="transmembrane region" description="Helical" evidence="1">
    <location>
        <begin position="12"/>
        <end position="32"/>
    </location>
</feature>
<dbReference type="PANTHER" id="PTHR32063">
    <property type="match status" value="1"/>
</dbReference>
<dbReference type="GO" id="GO:0005886">
    <property type="term" value="C:plasma membrane"/>
    <property type="evidence" value="ECO:0007669"/>
    <property type="project" value="TreeGrafter"/>
</dbReference>
<keyword evidence="1" id="KW-0812">Transmembrane</keyword>
<dbReference type="GO" id="GO:0042910">
    <property type="term" value="F:xenobiotic transmembrane transporter activity"/>
    <property type="evidence" value="ECO:0007669"/>
    <property type="project" value="TreeGrafter"/>
</dbReference>
<dbReference type="Gene3D" id="1.20.1640.10">
    <property type="entry name" value="Multidrug efflux transporter AcrB transmembrane domain"/>
    <property type="match status" value="2"/>
</dbReference>
<dbReference type="Proteomes" id="UP000004263">
    <property type="component" value="Unassembled WGS sequence"/>
</dbReference>
<feature type="transmembrane region" description="Helical" evidence="1">
    <location>
        <begin position="956"/>
        <end position="975"/>
    </location>
</feature>
<dbReference type="Pfam" id="PF00873">
    <property type="entry name" value="ACR_tran"/>
    <property type="match status" value="1"/>
</dbReference>
<dbReference type="Gene3D" id="3.30.2090.10">
    <property type="entry name" value="Multidrug efflux transporter AcrB TolC docking domain, DN and DC subdomains"/>
    <property type="match status" value="2"/>
</dbReference>
<dbReference type="Gene3D" id="3.30.70.1440">
    <property type="entry name" value="Multidrug efflux transporter AcrB pore domain"/>
    <property type="match status" value="1"/>
</dbReference>
<dbReference type="InterPro" id="IPR027463">
    <property type="entry name" value="AcrB_DN_DC_subdom"/>
</dbReference>
<evidence type="ECO:0000313" key="2">
    <source>
        <dbReference type="EMBL" id="EAT11003.1"/>
    </source>
</evidence>
<feature type="transmembrane region" description="Helical" evidence="1">
    <location>
        <begin position="858"/>
        <end position="877"/>
    </location>
</feature>
<dbReference type="SUPFAM" id="SSF82714">
    <property type="entry name" value="Multidrug efflux transporter AcrB TolC docking domain, DN and DC subdomains"/>
    <property type="match status" value="2"/>
</dbReference>
<feature type="transmembrane region" description="Helical" evidence="1">
    <location>
        <begin position="332"/>
        <end position="351"/>
    </location>
</feature>
<dbReference type="RefSeq" id="WP_007019304.1">
    <property type="nucleotide sequence ID" value="NZ_CH724123.1"/>
</dbReference>
<keyword evidence="1" id="KW-0472">Membrane</keyword>
<dbReference type="EMBL" id="AAQH01000026">
    <property type="protein sequence ID" value="EAT11003.1"/>
    <property type="molecule type" value="Genomic_DNA"/>
</dbReference>
<feature type="transmembrane region" description="Helical" evidence="1">
    <location>
        <begin position="428"/>
        <end position="448"/>
    </location>
</feature>
<comment type="caution">
    <text evidence="2">The sequence shown here is derived from an EMBL/GenBank/DDBJ whole genome shotgun (WGS) entry which is preliminary data.</text>
</comment>
<dbReference type="SUPFAM" id="SSF82866">
    <property type="entry name" value="Multidrug efflux transporter AcrB transmembrane domain"/>
    <property type="match status" value="2"/>
</dbReference>
<proteinExistence type="predicted"/>
<feature type="transmembrane region" description="Helical" evidence="1">
    <location>
        <begin position="884"/>
        <end position="906"/>
    </location>
</feature>
<dbReference type="InterPro" id="IPR001036">
    <property type="entry name" value="Acrflvin-R"/>
</dbReference>
<evidence type="ECO:0000313" key="3">
    <source>
        <dbReference type="Proteomes" id="UP000004263"/>
    </source>
</evidence>
<organism evidence="2 3">
    <name type="scientific">Bermanella marisrubri</name>
    <dbReference type="NCBI Taxonomy" id="207949"/>
    <lineage>
        <taxon>Bacteria</taxon>
        <taxon>Pseudomonadati</taxon>
        <taxon>Pseudomonadota</taxon>
        <taxon>Gammaproteobacteria</taxon>
        <taxon>Oceanospirillales</taxon>
        <taxon>Oceanospirillaceae</taxon>
        <taxon>Bermanella</taxon>
    </lineage>
</organism>